<evidence type="ECO:0000259" key="6">
    <source>
        <dbReference type="PROSITE" id="PS50222"/>
    </source>
</evidence>
<dbReference type="FunFam" id="1.10.238.10:FF:000001">
    <property type="entry name" value="Calmodulin 1"/>
    <property type="match status" value="1"/>
</dbReference>
<dbReference type="PROSITE" id="PS00018">
    <property type="entry name" value="EF_HAND_1"/>
    <property type="match status" value="1"/>
</dbReference>
<organism evidence="7 8">
    <name type="scientific">Stentor coeruleus</name>
    <dbReference type="NCBI Taxonomy" id="5963"/>
    <lineage>
        <taxon>Eukaryota</taxon>
        <taxon>Sar</taxon>
        <taxon>Alveolata</taxon>
        <taxon>Ciliophora</taxon>
        <taxon>Postciliodesmatophora</taxon>
        <taxon>Heterotrichea</taxon>
        <taxon>Heterotrichida</taxon>
        <taxon>Stentoridae</taxon>
        <taxon>Stentor</taxon>
    </lineage>
</organism>
<dbReference type="PANTHER" id="PTHR23048">
    <property type="entry name" value="MYOSIN LIGHT CHAIN 1, 3"/>
    <property type="match status" value="1"/>
</dbReference>
<reference evidence="7 8" key="1">
    <citation type="submission" date="2016-11" db="EMBL/GenBank/DDBJ databases">
        <title>The macronuclear genome of Stentor coeruleus: a giant cell with tiny introns.</title>
        <authorList>
            <person name="Slabodnick M."/>
            <person name="Ruby J.G."/>
            <person name="Reiff S.B."/>
            <person name="Swart E.C."/>
            <person name="Gosai S."/>
            <person name="Prabakaran S."/>
            <person name="Witkowska E."/>
            <person name="Larue G.E."/>
            <person name="Fisher S."/>
            <person name="Freeman R.M."/>
            <person name="Gunawardena J."/>
            <person name="Chu W."/>
            <person name="Stover N.A."/>
            <person name="Gregory B.D."/>
            <person name="Nowacki M."/>
            <person name="Derisi J."/>
            <person name="Roy S.W."/>
            <person name="Marshall W.F."/>
            <person name="Sood P."/>
        </authorList>
    </citation>
    <scope>NUCLEOTIDE SEQUENCE [LARGE SCALE GENOMIC DNA]</scope>
    <source>
        <strain evidence="7">WM001</strain>
    </source>
</reference>
<feature type="domain" description="EF-hand" evidence="6">
    <location>
        <begin position="81"/>
        <end position="116"/>
    </location>
</feature>
<dbReference type="InterPro" id="IPR002048">
    <property type="entry name" value="EF_hand_dom"/>
</dbReference>
<keyword evidence="2" id="KW-0479">Metal-binding</keyword>
<dbReference type="Gene3D" id="1.10.238.10">
    <property type="entry name" value="EF-hand"/>
    <property type="match status" value="1"/>
</dbReference>
<dbReference type="InterPro" id="IPR011992">
    <property type="entry name" value="EF-hand-dom_pair"/>
</dbReference>
<feature type="domain" description="EF-hand" evidence="6">
    <location>
        <begin position="7"/>
        <end position="42"/>
    </location>
</feature>
<evidence type="ECO:0000313" key="7">
    <source>
        <dbReference type="EMBL" id="OMJ93622.1"/>
    </source>
</evidence>
<dbReference type="InterPro" id="IPR018247">
    <property type="entry name" value="EF_Hand_1_Ca_BS"/>
</dbReference>
<dbReference type="Pfam" id="PF13499">
    <property type="entry name" value="EF-hand_7"/>
    <property type="match status" value="2"/>
</dbReference>
<dbReference type="SMART" id="SM00054">
    <property type="entry name" value="EFh"/>
    <property type="match status" value="3"/>
</dbReference>
<evidence type="ECO:0000313" key="8">
    <source>
        <dbReference type="Proteomes" id="UP000187209"/>
    </source>
</evidence>
<comment type="caution">
    <text evidence="7">The sequence shown here is derived from an EMBL/GenBank/DDBJ whole genome shotgun (WGS) entry which is preliminary data.</text>
</comment>
<evidence type="ECO:0000256" key="1">
    <source>
        <dbReference type="ARBA" id="ARBA00020786"/>
    </source>
</evidence>
<name>A0A1R2CX97_9CILI</name>
<keyword evidence="8" id="KW-1185">Reference proteome</keyword>
<dbReference type="SUPFAM" id="SSF47473">
    <property type="entry name" value="EF-hand"/>
    <property type="match status" value="1"/>
</dbReference>
<dbReference type="GO" id="GO:0016460">
    <property type="term" value="C:myosin II complex"/>
    <property type="evidence" value="ECO:0007669"/>
    <property type="project" value="TreeGrafter"/>
</dbReference>
<dbReference type="GO" id="GO:0005509">
    <property type="term" value="F:calcium ion binding"/>
    <property type="evidence" value="ECO:0007669"/>
    <property type="project" value="InterPro"/>
</dbReference>
<dbReference type="AlphaFoldDB" id="A0A1R2CX97"/>
<dbReference type="Proteomes" id="UP000187209">
    <property type="component" value="Unassembled WGS sequence"/>
</dbReference>
<evidence type="ECO:0000256" key="5">
    <source>
        <dbReference type="ARBA" id="ARBA00022990"/>
    </source>
</evidence>
<dbReference type="PANTHER" id="PTHR23048:SF0">
    <property type="entry name" value="CALMODULIN LIKE 3"/>
    <property type="match status" value="1"/>
</dbReference>
<dbReference type="OrthoDB" id="26525at2759"/>
<sequence length="148" mass="17333">MDELTEDELLDCKETFEFLDKNNNGVIELNELCSGLGFLGLHLTNREIQTLLGKFGKECKDCLNFEEYKEFYKHCIVAHDMTRDEAERLFRDSDLTKDGYLDMSDLRCMLIEKGELLDENEVSSLLREYDSNCDSRVSIDEFLDRVYD</sequence>
<evidence type="ECO:0000256" key="4">
    <source>
        <dbReference type="ARBA" id="ARBA00022837"/>
    </source>
</evidence>
<gene>
    <name evidence="7" type="ORF">SteCoe_3315</name>
</gene>
<evidence type="ECO:0000256" key="3">
    <source>
        <dbReference type="ARBA" id="ARBA00022737"/>
    </source>
</evidence>
<keyword evidence="4" id="KW-0106">Calcium</keyword>
<protein>
    <recommendedName>
        <fullName evidence="1">Calmodulin</fullName>
    </recommendedName>
</protein>
<dbReference type="EMBL" id="MPUH01000039">
    <property type="protein sequence ID" value="OMJ93622.1"/>
    <property type="molecule type" value="Genomic_DNA"/>
</dbReference>
<proteinExistence type="predicted"/>
<keyword evidence="5" id="KW-0007">Acetylation</keyword>
<keyword evidence="3" id="KW-0677">Repeat</keyword>
<evidence type="ECO:0000256" key="2">
    <source>
        <dbReference type="ARBA" id="ARBA00022723"/>
    </source>
</evidence>
<dbReference type="InterPro" id="IPR050230">
    <property type="entry name" value="CALM/Myosin/TropC-like"/>
</dbReference>
<accession>A0A1R2CX97</accession>
<dbReference type="PROSITE" id="PS50222">
    <property type="entry name" value="EF_HAND_2"/>
    <property type="match status" value="2"/>
</dbReference>